<dbReference type="PROSITE" id="PS00139">
    <property type="entry name" value="THIOL_PROTEASE_CYS"/>
    <property type="match status" value="1"/>
</dbReference>
<dbReference type="Ensembl" id="ENSCSAVT00000018150.1">
    <property type="protein sequence ID" value="ENSCSAVP00000017956.1"/>
    <property type="gene ID" value="ENSCSAVG00000010567.1"/>
</dbReference>
<dbReference type="Pfam" id="PF08246">
    <property type="entry name" value="Inhibitor_I29"/>
    <property type="match status" value="1"/>
</dbReference>
<reference evidence="10" key="3">
    <citation type="submission" date="2025-09" db="UniProtKB">
        <authorList>
            <consortium name="Ensembl"/>
        </authorList>
    </citation>
    <scope>IDENTIFICATION</scope>
</reference>
<dbReference type="OMA" id="VCIDASK"/>
<dbReference type="PROSITE" id="PS00639">
    <property type="entry name" value="THIOL_PROTEASE_HIS"/>
    <property type="match status" value="1"/>
</dbReference>
<dbReference type="Pfam" id="PF00112">
    <property type="entry name" value="Peptidase_C1"/>
    <property type="match status" value="2"/>
</dbReference>
<proteinExistence type="inferred from homology"/>
<evidence type="ECO:0008006" key="12">
    <source>
        <dbReference type="Google" id="ProtNLM"/>
    </source>
</evidence>
<dbReference type="STRING" id="51511.ENSCSAVP00000017956"/>
<feature type="domain" description="Peptidase C1A papain C-terminal" evidence="8">
    <location>
        <begin position="118"/>
        <end position="359"/>
    </location>
</feature>
<evidence type="ECO:0000259" key="8">
    <source>
        <dbReference type="SMART" id="SM00645"/>
    </source>
</evidence>
<dbReference type="InParanoid" id="H2ZK40"/>
<dbReference type="Proteomes" id="UP000007875">
    <property type="component" value="Unassembled WGS sequence"/>
</dbReference>
<dbReference type="GO" id="GO:0008234">
    <property type="term" value="F:cysteine-type peptidase activity"/>
    <property type="evidence" value="ECO:0007669"/>
    <property type="project" value="UniProtKB-KW"/>
</dbReference>
<evidence type="ECO:0000256" key="4">
    <source>
        <dbReference type="ARBA" id="ARBA00022807"/>
    </source>
</evidence>
<dbReference type="eggNOG" id="KOG1543">
    <property type="taxonomic scope" value="Eukaryota"/>
</dbReference>
<evidence type="ECO:0000256" key="6">
    <source>
        <dbReference type="ARBA" id="ARBA00023157"/>
    </source>
</evidence>
<evidence type="ECO:0000256" key="2">
    <source>
        <dbReference type="ARBA" id="ARBA00022670"/>
    </source>
</evidence>
<keyword evidence="11" id="KW-1185">Reference proteome</keyword>
<evidence type="ECO:0000313" key="10">
    <source>
        <dbReference type="Ensembl" id="ENSCSAVP00000017956.1"/>
    </source>
</evidence>
<dbReference type="GeneTree" id="ENSGT00940000153321"/>
<keyword evidence="4" id="KW-0788">Thiol protease</keyword>
<feature type="chain" id="PRO_5018702994" description="Cathepsin L.1" evidence="7">
    <location>
        <begin position="21"/>
        <end position="359"/>
    </location>
</feature>
<dbReference type="AlphaFoldDB" id="H2ZK40"/>
<evidence type="ECO:0000313" key="11">
    <source>
        <dbReference type="Proteomes" id="UP000007875"/>
    </source>
</evidence>
<evidence type="ECO:0000256" key="5">
    <source>
        <dbReference type="ARBA" id="ARBA00023145"/>
    </source>
</evidence>
<keyword evidence="6" id="KW-1015">Disulfide bond</keyword>
<dbReference type="SUPFAM" id="SSF54001">
    <property type="entry name" value="Cysteine proteinases"/>
    <property type="match status" value="1"/>
</dbReference>
<name>H2ZK40_CIOSA</name>
<dbReference type="FunFam" id="3.90.70.10:FF:000332">
    <property type="entry name" value="Cathepsin L1"/>
    <property type="match status" value="1"/>
</dbReference>
<evidence type="ECO:0000256" key="1">
    <source>
        <dbReference type="ARBA" id="ARBA00008455"/>
    </source>
</evidence>
<dbReference type="PROSITE" id="PS00640">
    <property type="entry name" value="THIOL_PROTEASE_ASN"/>
    <property type="match status" value="1"/>
</dbReference>
<dbReference type="InterPro" id="IPR013128">
    <property type="entry name" value="Peptidase_C1A"/>
</dbReference>
<dbReference type="GO" id="GO:0006508">
    <property type="term" value="P:proteolysis"/>
    <property type="evidence" value="ECO:0007669"/>
    <property type="project" value="UniProtKB-KW"/>
</dbReference>
<organism evidence="10 11">
    <name type="scientific">Ciona savignyi</name>
    <name type="common">Pacific transparent sea squirt</name>
    <dbReference type="NCBI Taxonomy" id="51511"/>
    <lineage>
        <taxon>Eukaryota</taxon>
        <taxon>Metazoa</taxon>
        <taxon>Chordata</taxon>
        <taxon>Tunicata</taxon>
        <taxon>Ascidiacea</taxon>
        <taxon>Phlebobranchia</taxon>
        <taxon>Cionidae</taxon>
        <taxon>Ciona</taxon>
    </lineage>
</organism>
<dbReference type="InterPro" id="IPR039417">
    <property type="entry name" value="Peptidase_C1A_papain-like"/>
</dbReference>
<protein>
    <recommendedName>
        <fullName evidence="12">Cathepsin L.1</fullName>
    </recommendedName>
</protein>
<dbReference type="Gene3D" id="3.90.70.10">
    <property type="entry name" value="Cysteine proteinases"/>
    <property type="match status" value="1"/>
</dbReference>
<reference evidence="11" key="1">
    <citation type="submission" date="2003-08" db="EMBL/GenBank/DDBJ databases">
        <authorList>
            <person name="Birren B."/>
            <person name="Nusbaum C."/>
            <person name="Abebe A."/>
            <person name="Abouelleil A."/>
            <person name="Adekoya E."/>
            <person name="Ait-zahra M."/>
            <person name="Allen N."/>
            <person name="Allen T."/>
            <person name="An P."/>
            <person name="Anderson M."/>
            <person name="Anderson S."/>
            <person name="Arachchi H."/>
            <person name="Armbruster J."/>
            <person name="Bachantsang P."/>
            <person name="Baldwin J."/>
            <person name="Barry A."/>
            <person name="Bayul T."/>
            <person name="Blitshsteyn B."/>
            <person name="Bloom T."/>
            <person name="Blye J."/>
            <person name="Boguslavskiy L."/>
            <person name="Borowsky M."/>
            <person name="Boukhgalter B."/>
            <person name="Brunache A."/>
            <person name="Butler J."/>
            <person name="Calixte N."/>
            <person name="Calvo S."/>
            <person name="Camarata J."/>
            <person name="Campo K."/>
            <person name="Chang J."/>
            <person name="Cheshatsang Y."/>
            <person name="Citroen M."/>
            <person name="Collymore A."/>
            <person name="Considine T."/>
            <person name="Cook A."/>
            <person name="Cooke P."/>
            <person name="Corum B."/>
            <person name="Cuomo C."/>
            <person name="David R."/>
            <person name="Dawoe T."/>
            <person name="Degray S."/>
            <person name="Dodge S."/>
            <person name="Dooley K."/>
            <person name="Dorje P."/>
            <person name="Dorjee K."/>
            <person name="Dorris L."/>
            <person name="Duffey N."/>
            <person name="Dupes A."/>
            <person name="Elkins T."/>
            <person name="Engels R."/>
            <person name="Erickson J."/>
            <person name="Farina A."/>
            <person name="Faro S."/>
            <person name="Ferreira P."/>
            <person name="Fischer H."/>
            <person name="Fitzgerald M."/>
            <person name="Foley K."/>
            <person name="Gage D."/>
            <person name="Galagan J."/>
            <person name="Gearin G."/>
            <person name="Gnerre S."/>
            <person name="Gnirke A."/>
            <person name="Goyette A."/>
            <person name="Graham J."/>
            <person name="Grandbois E."/>
            <person name="Gyaltsen K."/>
            <person name="Hafez N."/>
            <person name="Hagopian D."/>
            <person name="Hagos B."/>
            <person name="Hall J."/>
            <person name="Hatcher B."/>
            <person name="Heller A."/>
            <person name="Higgins H."/>
            <person name="Honan T."/>
            <person name="Horn A."/>
            <person name="Houde N."/>
            <person name="Hughes L."/>
            <person name="Hulme W."/>
            <person name="Husby E."/>
            <person name="Iliev I."/>
            <person name="Jaffe D."/>
            <person name="Jones C."/>
            <person name="Kamal M."/>
            <person name="Kamat A."/>
            <person name="Kamvysselis M."/>
            <person name="Karlsson E."/>
            <person name="Kells C."/>
            <person name="Kieu A."/>
            <person name="Kisner P."/>
            <person name="Kodira C."/>
            <person name="Kulbokas E."/>
            <person name="Labutti K."/>
            <person name="Lama D."/>
            <person name="Landers T."/>
            <person name="Leger J."/>
            <person name="Levine S."/>
            <person name="Lewis D."/>
            <person name="Lewis T."/>
            <person name="Lindblad-toh K."/>
            <person name="Liu X."/>
            <person name="Lokyitsang T."/>
            <person name="Lokyitsang Y."/>
            <person name="Lucien O."/>
            <person name="Lui A."/>
            <person name="Ma L.J."/>
            <person name="Mabbitt R."/>
            <person name="Macdonald J."/>
            <person name="Maclean C."/>
            <person name="Major J."/>
            <person name="Manning J."/>
            <person name="Marabella R."/>
            <person name="Maru K."/>
            <person name="Matthews C."/>
            <person name="Mauceli E."/>
            <person name="Mccarthy M."/>
            <person name="Mcdonough S."/>
            <person name="Mcghee T."/>
            <person name="Meldrim J."/>
            <person name="Meneus L."/>
            <person name="Mesirov J."/>
            <person name="Mihalev A."/>
            <person name="Mihova T."/>
            <person name="Mikkelsen T."/>
            <person name="Mlenga V."/>
            <person name="Moru K."/>
            <person name="Mozes J."/>
            <person name="Mulrain L."/>
            <person name="Munson G."/>
            <person name="Naylor J."/>
            <person name="Newes C."/>
            <person name="Nguyen C."/>
            <person name="Nguyen N."/>
            <person name="Nguyen T."/>
            <person name="Nicol R."/>
            <person name="Nielsen C."/>
            <person name="Nizzari M."/>
            <person name="Norbu C."/>
            <person name="Norbu N."/>
            <person name="O'donnell P."/>
            <person name="Okoawo O."/>
            <person name="O'leary S."/>
            <person name="Omotosho B."/>
            <person name="O'neill K."/>
            <person name="Osman S."/>
            <person name="Parker S."/>
            <person name="Perrin D."/>
            <person name="Phunkhang P."/>
            <person name="Piqani B."/>
            <person name="Purcell S."/>
            <person name="Rachupka T."/>
            <person name="Ramasamy U."/>
            <person name="Rameau R."/>
            <person name="Ray V."/>
            <person name="Raymond C."/>
            <person name="Retta R."/>
            <person name="Richardson S."/>
            <person name="Rise C."/>
            <person name="Rodriguez J."/>
            <person name="Rogers J."/>
            <person name="Rogov P."/>
            <person name="Rutman M."/>
            <person name="Schupbach R."/>
            <person name="Seaman C."/>
            <person name="Settipalli S."/>
            <person name="Sharpe T."/>
            <person name="Sheridan J."/>
            <person name="Sherpa N."/>
            <person name="Shi J."/>
            <person name="Smirnov S."/>
            <person name="Smith C."/>
            <person name="Sougnez C."/>
            <person name="Spencer B."/>
            <person name="Stalker J."/>
            <person name="Stange-thomann N."/>
            <person name="Stavropoulos S."/>
            <person name="Stetson K."/>
            <person name="Stone C."/>
            <person name="Stone S."/>
            <person name="Stubbs M."/>
            <person name="Talamas J."/>
            <person name="Tchuinga P."/>
            <person name="Tenzing P."/>
            <person name="Tesfaye S."/>
            <person name="Theodore J."/>
            <person name="Thoulutsang Y."/>
            <person name="Topham K."/>
            <person name="Towey S."/>
            <person name="Tsamla T."/>
            <person name="Tsomo N."/>
            <person name="Vallee D."/>
            <person name="Vassiliev H."/>
            <person name="Venkataraman V."/>
            <person name="Vinson J."/>
            <person name="Vo A."/>
            <person name="Wade C."/>
            <person name="Wang S."/>
            <person name="Wangchuk T."/>
            <person name="Wangdi T."/>
            <person name="Whittaker C."/>
            <person name="Wilkinson J."/>
            <person name="Wu Y."/>
            <person name="Wyman D."/>
            <person name="Yadav S."/>
            <person name="Yang S."/>
            <person name="Yang X."/>
            <person name="Yeager S."/>
            <person name="Yee E."/>
            <person name="Young G."/>
            <person name="Zainoun J."/>
            <person name="Zembeck L."/>
            <person name="Zimmer A."/>
            <person name="Zody M."/>
            <person name="Lander E."/>
        </authorList>
    </citation>
    <scope>NUCLEOTIDE SEQUENCE [LARGE SCALE GENOMIC DNA]</scope>
</reference>
<dbReference type="InterPro" id="IPR000668">
    <property type="entry name" value="Peptidase_C1A_C"/>
</dbReference>
<evidence type="ECO:0000256" key="7">
    <source>
        <dbReference type="SAM" id="SignalP"/>
    </source>
</evidence>
<evidence type="ECO:0000259" key="9">
    <source>
        <dbReference type="SMART" id="SM00848"/>
    </source>
</evidence>
<keyword evidence="2" id="KW-0645">Protease</keyword>
<evidence type="ECO:0000256" key="3">
    <source>
        <dbReference type="ARBA" id="ARBA00022801"/>
    </source>
</evidence>
<dbReference type="CDD" id="cd02248">
    <property type="entry name" value="Peptidase_C1A"/>
    <property type="match status" value="1"/>
</dbReference>
<dbReference type="InterPro" id="IPR000169">
    <property type="entry name" value="Pept_cys_AS"/>
</dbReference>
<sequence>IIREMKLLVVFALCVAVTNAGLVFQDEWEEWKTLYGKSYEPAEEAKRQYIWLENLKYVTQHNLEADEGKHTYRVDTNKYADLSNDEWRELISSQVTRPANQMSFCNMTYSTSNDRVIAPTSVDWRKKGFVTPVKDQKQCGSCWAFSTELNTKVNNLENLLLSFSFSRPCLFFFLMVYQTGSLEGQHFKKTGKLVSLSEQNLVDCSTKDGNHGCNGGLMDLAFKYIFENGGIDTEMSYPYMAKNEPSCSYKRKSSGATLTGCVDIMRGNEMALMKAVAEVGPISVAIDAGHKSFQMYKSGVYYEPDCSSVKLDHGVLAVGFGTEDGKDFWLVKNSWGPVWGMEGYIMMSRNKSNNCGIAT</sequence>
<dbReference type="PRINTS" id="PR00705">
    <property type="entry name" value="PAPAIN"/>
</dbReference>
<keyword evidence="7" id="KW-0732">Signal</keyword>
<dbReference type="InterPro" id="IPR025661">
    <property type="entry name" value="Pept_asp_AS"/>
</dbReference>
<keyword evidence="3" id="KW-0378">Hydrolase</keyword>
<dbReference type="SMART" id="SM00848">
    <property type="entry name" value="Inhibitor_I29"/>
    <property type="match status" value="1"/>
</dbReference>
<feature type="signal peptide" evidence="7">
    <location>
        <begin position="1"/>
        <end position="20"/>
    </location>
</feature>
<keyword evidence="5" id="KW-0865">Zymogen</keyword>
<dbReference type="SMART" id="SM00645">
    <property type="entry name" value="Pept_C1"/>
    <property type="match status" value="1"/>
</dbReference>
<accession>H2ZK40</accession>
<dbReference type="InterPro" id="IPR013201">
    <property type="entry name" value="Prot_inhib_I29"/>
</dbReference>
<dbReference type="InterPro" id="IPR025660">
    <property type="entry name" value="Pept_his_AS"/>
</dbReference>
<reference evidence="10" key="2">
    <citation type="submission" date="2025-08" db="UniProtKB">
        <authorList>
            <consortium name="Ensembl"/>
        </authorList>
    </citation>
    <scope>IDENTIFICATION</scope>
</reference>
<feature type="domain" description="Cathepsin propeptide inhibitor" evidence="9">
    <location>
        <begin position="28"/>
        <end position="87"/>
    </location>
</feature>
<dbReference type="InterPro" id="IPR038765">
    <property type="entry name" value="Papain-like_cys_pep_sf"/>
</dbReference>
<comment type="similarity">
    <text evidence="1">Belongs to the peptidase C1 family.</text>
</comment>
<dbReference type="PANTHER" id="PTHR12411">
    <property type="entry name" value="CYSTEINE PROTEASE FAMILY C1-RELATED"/>
    <property type="match status" value="1"/>
</dbReference>